<evidence type="ECO:0000313" key="5">
    <source>
        <dbReference type="Proteomes" id="UP000053105"/>
    </source>
</evidence>
<dbReference type="InterPro" id="IPR036179">
    <property type="entry name" value="Ig-like_dom_sf"/>
</dbReference>
<evidence type="ECO:0000259" key="3">
    <source>
        <dbReference type="PROSITE" id="PS50835"/>
    </source>
</evidence>
<keyword evidence="1" id="KW-1015">Disulfide bond</keyword>
<protein>
    <recommendedName>
        <fullName evidence="3">Ig-like domain-containing protein</fullName>
    </recommendedName>
</protein>
<dbReference type="InterPro" id="IPR013162">
    <property type="entry name" value="CD80_C2-set"/>
</dbReference>
<dbReference type="EMBL" id="KQ435714">
    <property type="protein sequence ID" value="KOX79183.1"/>
    <property type="molecule type" value="Genomic_DNA"/>
</dbReference>
<evidence type="ECO:0000256" key="1">
    <source>
        <dbReference type="ARBA" id="ARBA00023157"/>
    </source>
</evidence>
<accession>A0A0M9AAB5</accession>
<keyword evidence="5" id="KW-1185">Reference proteome</keyword>
<dbReference type="PANTHER" id="PTHR21261">
    <property type="entry name" value="BEAT PROTEIN"/>
    <property type="match status" value="1"/>
</dbReference>
<dbReference type="STRING" id="166423.A0A0M9AAB5"/>
<dbReference type="OrthoDB" id="6415662at2759"/>
<feature type="domain" description="Ig-like" evidence="3">
    <location>
        <begin position="352"/>
        <end position="414"/>
    </location>
</feature>
<gene>
    <name evidence="4" type="ORF">WN51_07185</name>
</gene>
<sequence length="531" mass="59796">MRYETLLLRRNDLKGLMFGMHDGRTNGIEEGKDVGWTNGLWSRDKERENRTFMRFVSESLPRLISGGADDSDSLPQMLTVRLLEVVQQGLKTEGASGRASVSQASQERKLEKEEEKGSSGSLGGGKGVEGGGEGCQCDELERMSEYIASRIIENSYHGVTFETKRENVEQSLARRKYPKKCQESCKLKYFNIQSIESVKNINSYHRQYNTNSNVVINYGEMTGLKLLRIIVPAYSLRGKSALLECRYDLEADKLYSITWYKDHEEFYRYVPRGEPMKHSYRVEGVKVDELQQIGDGATNLIFEIAETMLDLNDARRTHERTPAVQSPAGDAAGRQPAQQRTVQVRVLPQDGPSITGEEKVYATGDVLGLNCTSGKSYPATTLKWFINGEQVKPDTEMVFEQHGLYSVISSLRLQLEPDHIAGDKINVRVQTIANGEDDDVKRSEQQKYFLIFRLQVEQKQICTPIAADRGYLTIRLPPSNCTLSKPGGSRVRDATLPSRIAPNVITIMAMPGQPRALRHRSRHPRHSCIIA</sequence>
<evidence type="ECO:0000256" key="2">
    <source>
        <dbReference type="SAM" id="MobiDB-lite"/>
    </source>
</evidence>
<feature type="compositionally biased region" description="Basic and acidic residues" evidence="2">
    <location>
        <begin position="106"/>
        <end position="117"/>
    </location>
</feature>
<name>A0A0M9AAB5_9HYME</name>
<proteinExistence type="predicted"/>
<dbReference type="Gene3D" id="2.60.40.10">
    <property type="entry name" value="Immunoglobulins"/>
    <property type="match status" value="1"/>
</dbReference>
<dbReference type="AlphaFoldDB" id="A0A0M9AAB5"/>
<feature type="region of interest" description="Disordered" evidence="2">
    <location>
        <begin position="94"/>
        <end position="133"/>
    </location>
</feature>
<dbReference type="InterPro" id="IPR013783">
    <property type="entry name" value="Ig-like_fold"/>
</dbReference>
<dbReference type="PANTHER" id="PTHR21261:SF14">
    <property type="entry name" value="BEATEN PATH IV, ISOFORM B"/>
    <property type="match status" value="1"/>
</dbReference>
<dbReference type="InterPro" id="IPR007110">
    <property type="entry name" value="Ig-like_dom"/>
</dbReference>
<dbReference type="SUPFAM" id="SSF48726">
    <property type="entry name" value="Immunoglobulin"/>
    <property type="match status" value="1"/>
</dbReference>
<evidence type="ECO:0000313" key="4">
    <source>
        <dbReference type="EMBL" id="KOX79183.1"/>
    </source>
</evidence>
<feature type="compositionally biased region" description="Gly residues" evidence="2">
    <location>
        <begin position="120"/>
        <end position="133"/>
    </location>
</feature>
<dbReference type="Proteomes" id="UP000053105">
    <property type="component" value="Unassembled WGS sequence"/>
</dbReference>
<organism evidence="4 5">
    <name type="scientific">Melipona quadrifasciata</name>
    <dbReference type="NCBI Taxonomy" id="166423"/>
    <lineage>
        <taxon>Eukaryota</taxon>
        <taxon>Metazoa</taxon>
        <taxon>Ecdysozoa</taxon>
        <taxon>Arthropoda</taxon>
        <taxon>Hexapoda</taxon>
        <taxon>Insecta</taxon>
        <taxon>Pterygota</taxon>
        <taxon>Neoptera</taxon>
        <taxon>Endopterygota</taxon>
        <taxon>Hymenoptera</taxon>
        <taxon>Apocrita</taxon>
        <taxon>Aculeata</taxon>
        <taxon>Apoidea</taxon>
        <taxon>Anthophila</taxon>
        <taxon>Apidae</taxon>
        <taxon>Melipona</taxon>
    </lineage>
</organism>
<reference evidence="4 5" key="1">
    <citation type="submission" date="2015-07" db="EMBL/GenBank/DDBJ databases">
        <title>The genome of Melipona quadrifasciata.</title>
        <authorList>
            <person name="Pan H."/>
            <person name="Kapheim K."/>
        </authorList>
    </citation>
    <scope>NUCLEOTIDE SEQUENCE [LARGE SCALE GENOMIC DNA]</scope>
    <source>
        <strain evidence="4">0111107301</strain>
        <tissue evidence="4">Whole body</tissue>
    </source>
</reference>
<dbReference type="PROSITE" id="PS50835">
    <property type="entry name" value="IG_LIKE"/>
    <property type="match status" value="1"/>
</dbReference>
<dbReference type="Pfam" id="PF08205">
    <property type="entry name" value="C2-set_2"/>
    <property type="match status" value="1"/>
</dbReference>
<feature type="region of interest" description="Disordered" evidence="2">
    <location>
        <begin position="317"/>
        <end position="340"/>
    </location>
</feature>